<feature type="compositionally biased region" description="Acidic residues" evidence="1">
    <location>
        <begin position="13"/>
        <end position="23"/>
    </location>
</feature>
<dbReference type="EnsemblMetazoa" id="MDOA007426-RA">
    <property type="protein sequence ID" value="MDOA007426-PA"/>
    <property type="gene ID" value="MDOA007426"/>
</dbReference>
<feature type="compositionally biased region" description="Low complexity" evidence="1">
    <location>
        <begin position="1"/>
        <end position="12"/>
    </location>
</feature>
<accession>A0A1I8MQJ3</accession>
<dbReference type="VEuPathDB" id="VectorBase:MDOA007426"/>
<organism evidence="2">
    <name type="scientific">Musca domestica</name>
    <name type="common">House fly</name>
    <dbReference type="NCBI Taxonomy" id="7370"/>
    <lineage>
        <taxon>Eukaryota</taxon>
        <taxon>Metazoa</taxon>
        <taxon>Ecdysozoa</taxon>
        <taxon>Arthropoda</taxon>
        <taxon>Hexapoda</taxon>
        <taxon>Insecta</taxon>
        <taxon>Pterygota</taxon>
        <taxon>Neoptera</taxon>
        <taxon>Endopterygota</taxon>
        <taxon>Diptera</taxon>
        <taxon>Brachycera</taxon>
        <taxon>Muscomorpha</taxon>
        <taxon>Muscoidea</taxon>
        <taxon>Muscidae</taxon>
        <taxon>Musca</taxon>
    </lineage>
</organism>
<dbReference type="KEGG" id="mde:101887359"/>
<sequence>MANEWDQPLPSSSEEDDPTDDQTFEEHRYNENMNKLKSYVDRMSYMPVKAPNASPYTENLARPKKTNIIQTAEEFANIVEPPERGQRLKHLADKFCTITTEELEKCIRQQKAKDTQRGDIQKRKQEIYYNMLSKLERQSRLQYLNVVVNKFGDFIAKLATTMRIPATLVDPYARMQRGIFCNILLALGVQPSSQAAIYYNTSEGNEYEVYHRLSHALLSLIIKALDSASTRRADYSQPIKVDFDMDNYIKERLMCAAEKKIQAEITKETEKSVDEKLRNLRTTVYSRCQNVTYSPCK</sequence>
<dbReference type="OrthoDB" id="7984065at2759"/>
<dbReference type="eggNOG" id="ENOG502RW1K">
    <property type="taxonomic scope" value="Eukaryota"/>
</dbReference>
<reference evidence="2" key="1">
    <citation type="submission" date="2020-05" db="UniProtKB">
        <authorList>
            <consortium name="EnsemblMetazoa"/>
        </authorList>
    </citation>
    <scope>IDENTIFICATION</scope>
    <source>
        <strain evidence="2">Aabys</strain>
    </source>
</reference>
<evidence type="ECO:0000256" key="1">
    <source>
        <dbReference type="SAM" id="MobiDB-lite"/>
    </source>
</evidence>
<dbReference type="VEuPathDB" id="VectorBase:MDOMA2_013462"/>
<dbReference type="AlphaFoldDB" id="A0A1I8MQJ3"/>
<evidence type="ECO:0000313" key="2">
    <source>
        <dbReference type="EnsemblMetazoa" id="MDOA007426-PA"/>
    </source>
</evidence>
<name>A0A1I8MQJ3_MUSDO</name>
<dbReference type="RefSeq" id="XP_005189479.2">
    <property type="nucleotide sequence ID" value="XM_005189422.4"/>
</dbReference>
<feature type="region of interest" description="Disordered" evidence="1">
    <location>
        <begin position="1"/>
        <end position="24"/>
    </location>
</feature>
<protein>
    <submittedName>
        <fullName evidence="2">Uncharacterized protein</fullName>
    </submittedName>
</protein>
<proteinExistence type="predicted"/>
<gene>
    <name evidence="2" type="primary">101887359</name>
</gene>